<dbReference type="AlphaFoldDB" id="A0A1P8TN40"/>
<dbReference type="Proteomes" id="UP000596130">
    <property type="component" value="Chromosome"/>
</dbReference>
<dbReference type="EMBL" id="CP065959">
    <property type="protein sequence ID" value="QQC88604.1"/>
    <property type="molecule type" value="Genomic_DNA"/>
</dbReference>
<evidence type="ECO:0000313" key="5">
    <source>
        <dbReference type="Proteomes" id="UP000596130"/>
    </source>
</evidence>
<proteinExistence type="predicted"/>
<dbReference type="Proteomes" id="UP000187191">
    <property type="component" value="Chromosome"/>
</dbReference>
<organism evidence="3 5">
    <name type="scientific">Streptomyces alfalfae</name>
    <dbReference type="NCBI Taxonomy" id="1642299"/>
    <lineage>
        <taxon>Bacteria</taxon>
        <taxon>Bacillati</taxon>
        <taxon>Actinomycetota</taxon>
        <taxon>Actinomycetes</taxon>
        <taxon>Kitasatosporales</taxon>
        <taxon>Streptomycetaceae</taxon>
        <taxon>Streptomyces</taxon>
    </lineage>
</organism>
<evidence type="ECO:0000256" key="1">
    <source>
        <dbReference type="SAM" id="Phobius"/>
    </source>
</evidence>
<dbReference type="KEGG" id="ssia:A7J05_27780"/>
<protein>
    <submittedName>
        <fullName evidence="3">Uncharacterized protein</fullName>
    </submittedName>
</protein>
<gene>
    <name evidence="2" type="ORF">A7J05_27780</name>
    <name evidence="3" type="ORF">I8755_09445</name>
</gene>
<reference evidence="3 5" key="2">
    <citation type="submission" date="2020-12" db="EMBL/GenBank/DDBJ databases">
        <title>Identification and biosynthesis of polyene macrolides produced by Streptomyces alfalfae Men-myco-93-63.</title>
        <authorList>
            <person name="Liu D."/>
            <person name="Li Y."/>
            <person name="Liu L."/>
            <person name="Han X."/>
            <person name="Shen F."/>
        </authorList>
    </citation>
    <scope>NUCLEOTIDE SEQUENCE [LARGE SCALE GENOMIC DNA]</scope>
    <source>
        <strain evidence="3 5">Men-myco-93-63</strain>
    </source>
</reference>
<name>A0A1P8TN40_9ACTN</name>
<keyword evidence="1" id="KW-0472">Membrane</keyword>
<dbReference type="EMBL" id="CP015588">
    <property type="protein sequence ID" value="APY88994.1"/>
    <property type="molecule type" value="Genomic_DNA"/>
</dbReference>
<sequence length="218" mass="22650">MTDLAKKRAAQLGQQLQADQLGAVRRQAEGWRNGLAGLTGLVGAVFVLKGRESVAGMPDVWRWTTAALLAAAFLLLLSGALKAVRAAHGQVGEHTWLSGDRLFAAVLDEVERTQDALASARRRSVTGLCAIVAALAVSWVVPVGADEGKKADEPAPGVPRVLVTTQKGTHCGRLVVGDGGGVTIERSKGPGKKDSGRGPGRLRIPAAEVISVTPVGRC</sequence>
<keyword evidence="1" id="KW-1133">Transmembrane helix</keyword>
<evidence type="ECO:0000313" key="4">
    <source>
        <dbReference type="Proteomes" id="UP000187191"/>
    </source>
</evidence>
<accession>A0A1P8TN40</accession>
<evidence type="ECO:0000313" key="3">
    <source>
        <dbReference type="EMBL" id="QQC88604.1"/>
    </source>
</evidence>
<dbReference type="RefSeq" id="WP_076686901.1">
    <property type="nucleotide sequence ID" value="NZ_CP015588.1"/>
</dbReference>
<dbReference type="OrthoDB" id="4189298at2"/>
<keyword evidence="1" id="KW-0812">Transmembrane</keyword>
<reference evidence="2 4" key="1">
    <citation type="submission" date="2016-05" db="EMBL/GenBank/DDBJ databases">
        <authorList>
            <person name="Gu J."/>
        </authorList>
    </citation>
    <scope>NUCLEOTIDE SEQUENCE [LARGE SCALE GENOMIC DNA]</scope>
    <source>
        <strain evidence="2 4">ACCC40021</strain>
    </source>
</reference>
<keyword evidence="4" id="KW-1185">Reference proteome</keyword>
<feature type="transmembrane region" description="Helical" evidence="1">
    <location>
        <begin position="30"/>
        <end position="48"/>
    </location>
</feature>
<evidence type="ECO:0000313" key="2">
    <source>
        <dbReference type="EMBL" id="APY88994.1"/>
    </source>
</evidence>
<feature type="transmembrane region" description="Helical" evidence="1">
    <location>
        <begin position="125"/>
        <end position="145"/>
    </location>
</feature>
<feature type="transmembrane region" description="Helical" evidence="1">
    <location>
        <begin position="60"/>
        <end position="81"/>
    </location>
</feature>